<dbReference type="GO" id="GO:0016616">
    <property type="term" value="F:oxidoreductase activity, acting on the CH-OH group of donors, NAD or NADP as acceptor"/>
    <property type="evidence" value="ECO:0007669"/>
    <property type="project" value="UniProtKB-ARBA"/>
</dbReference>
<dbReference type="AlphaFoldDB" id="A0A2K9LUN1"/>
<gene>
    <name evidence="8" type="ORF">SMONO_v1c05080</name>
</gene>
<dbReference type="SUPFAM" id="SSF51430">
    <property type="entry name" value="NAD(P)-linked oxidoreductase"/>
    <property type="match status" value="1"/>
</dbReference>
<dbReference type="OrthoDB" id="9804790at2"/>
<dbReference type="KEGG" id="smoo:SMONO_v1c05080"/>
<dbReference type="PANTHER" id="PTHR43827">
    <property type="entry name" value="2,5-DIKETO-D-GLUCONIC ACID REDUCTASE"/>
    <property type="match status" value="1"/>
</dbReference>
<accession>A0A2K9LUN1</accession>
<keyword evidence="3" id="KW-0560">Oxidoreductase</keyword>
<comment type="similarity">
    <text evidence="1">Belongs to the aldo/keto reductase family.</text>
</comment>
<dbReference type="RefSeq" id="WP_101780810.1">
    <property type="nucleotide sequence ID" value="NZ_CP025543.1"/>
</dbReference>
<dbReference type="Proteomes" id="UP000234790">
    <property type="component" value="Chromosome"/>
</dbReference>
<evidence type="ECO:0000256" key="4">
    <source>
        <dbReference type="PIRSR" id="PIRSR000097-1"/>
    </source>
</evidence>
<feature type="site" description="Lowers pKa of active site Tyr" evidence="6">
    <location>
        <position position="79"/>
    </location>
</feature>
<organism evidence="8 9">
    <name type="scientific">Spiroplasma monobiae MQ-1</name>
    <dbReference type="NCBI Taxonomy" id="1336748"/>
    <lineage>
        <taxon>Bacteria</taxon>
        <taxon>Bacillati</taxon>
        <taxon>Mycoplasmatota</taxon>
        <taxon>Mollicutes</taxon>
        <taxon>Entomoplasmatales</taxon>
        <taxon>Spiroplasmataceae</taxon>
        <taxon>Spiroplasma</taxon>
    </lineage>
</organism>
<evidence type="ECO:0000256" key="2">
    <source>
        <dbReference type="ARBA" id="ARBA00022857"/>
    </source>
</evidence>
<dbReference type="InterPro" id="IPR023210">
    <property type="entry name" value="NADP_OxRdtase_dom"/>
</dbReference>
<dbReference type="Pfam" id="PF00248">
    <property type="entry name" value="Aldo_ket_red"/>
    <property type="match status" value="1"/>
</dbReference>
<dbReference type="PROSITE" id="PS00062">
    <property type="entry name" value="ALDOKETO_REDUCTASE_2"/>
    <property type="match status" value="1"/>
</dbReference>
<feature type="domain" description="NADP-dependent oxidoreductase" evidence="7">
    <location>
        <begin position="20"/>
        <end position="260"/>
    </location>
</feature>
<dbReference type="PANTHER" id="PTHR43827:SF3">
    <property type="entry name" value="NADP-DEPENDENT OXIDOREDUCTASE DOMAIN-CONTAINING PROTEIN"/>
    <property type="match status" value="1"/>
</dbReference>
<feature type="binding site" evidence="5">
    <location>
        <position position="112"/>
    </location>
    <ligand>
        <name>substrate</name>
    </ligand>
</feature>
<keyword evidence="9" id="KW-1185">Reference proteome</keyword>
<dbReference type="EMBL" id="CP025543">
    <property type="protein sequence ID" value="AUM62757.1"/>
    <property type="molecule type" value="Genomic_DNA"/>
</dbReference>
<evidence type="ECO:0000259" key="7">
    <source>
        <dbReference type="Pfam" id="PF00248"/>
    </source>
</evidence>
<proteinExistence type="inferred from homology"/>
<dbReference type="InterPro" id="IPR020471">
    <property type="entry name" value="AKR"/>
</dbReference>
<name>A0A2K9LUN1_SPISQ</name>
<dbReference type="CDD" id="cd19071">
    <property type="entry name" value="AKR_AKR1-5-like"/>
    <property type="match status" value="1"/>
</dbReference>
<reference evidence="8 9" key="1">
    <citation type="submission" date="2017-12" db="EMBL/GenBank/DDBJ databases">
        <title>Complete genome sequence of Spiroplasma monobiae MQ-1 (ATCC 33825).</title>
        <authorList>
            <person name="Tsai Y.-M."/>
            <person name="Lo W.-S."/>
            <person name="Wu P.-S."/>
            <person name="Cho S.-T."/>
            <person name="Kuo C.-H."/>
        </authorList>
    </citation>
    <scope>NUCLEOTIDE SEQUENCE [LARGE SCALE GENOMIC DNA]</scope>
    <source>
        <strain evidence="8 9">MQ-1</strain>
    </source>
</reference>
<dbReference type="PIRSF" id="PIRSF000097">
    <property type="entry name" value="AKR"/>
    <property type="match status" value="1"/>
</dbReference>
<evidence type="ECO:0000256" key="1">
    <source>
        <dbReference type="ARBA" id="ARBA00007905"/>
    </source>
</evidence>
<evidence type="ECO:0000313" key="9">
    <source>
        <dbReference type="Proteomes" id="UP000234790"/>
    </source>
</evidence>
<sequence>MNKVLEKNLKLNNGLTIPQIGLGTYKLTDENETLNSIKAALESGYRHIDTATVYNNHKVVARALKESNVKREEVFITSKIWNSHHSYLLAKQAIDEILEELELDYIDLLLIHWPTENRLECWKALEEAVEQGKVKSIGVSNFQAHHLKELLEICKIKPVINQFELHPALQNLEVVNMCKQNDILVESWGTMIRGKCFEIDQIKQLAKKYKKSEAQICLRWAFQLDYVIIPKSSKPSRVIENIQIEDFELTNEDMQLLSTIEEYRDGPDPDNFDF</sequence>
<dbReference type="InterPro" id="IPR036812">
    <property type="entry name" value="NAD(P)_OxRdtase_dom_sf"/>
</dbReference>
<evidence type="ECO:0000256" key="3">
    <source>
        <dbReference type="ARBA" id="ARBA00023002"/>
    </source>
</evidence>
<dbReference type="InterPro" id="IPR018170">
    <property type="entry name" value="Aldo/ket_reductase_CS"/>
</dbReference>
<dbReference type="Gene3D" id="3.20.20.100">
    <property type="entry name" value="NADP-dependent oxidoreductase domain"/>
    <property type="match status" value="1"/>
</dbReference>
<keyword evidence="2" id="KW-0521">NADP</keyword>
<dbReference type="FunFam" id="3.20.20.100:FF:000015">
    <property type="entry name" value="Oxidoreductase, aldo/keto reductase family"/>
    <property type="match status" value="1"/>
</dbReference>
<feature type="active site" description="Proton donor" evidence="4">
    <location>
        <position position="54"/>
    </location>
</feature>
<evidence type="ECO:0000256" key="5">
    <source>
        <dbReference type="PIRSR" id="PIRSR000097-2"/>
    </source>
</evidence>
<protein>
    <submittedName>
        <fullName evidence="8">Aldo/keto reductase</fullName>
    </submittedName>
</protein>
<dbReference type="PRINTS" id="PR00069">
    <property type="entry name" value="ALDKETRDTASE"/>
</dbReference>
<evidence type="ECO:0000313" key="8">
    <source>
        <dbReference type="EMBL" id="AUM62757.1"/>
    </source>
</evidence>
<evidence type="ECO:0000256" key="6">
    <source>
        <dbReference type="PIRSR" id="PIRSR000097-3"/>
    </source>
</evidence>